<dbReference type="Pfam" id="PF03401">
    <property type="entry name" value="TctC"/>
    <property type="match status" value="1"/>
</dbReference>
<dbReference type="PIRSF" id="PIRSF017082">
    <property type="entry name" value="YflP"/>
    <property type="match status" value="1"/>
</dbReference>
<reference evidence="2 3" key="1">
    <citation type="submission" date="2016-11" db="EMBL/GenBank/DDBJ databases">
        <authorList>
            <person name="Jaros S."/>
            <person name="Januszkiewicz K."/>
            <person name="Wedrychowicz H."/>
        </authorList>
    </citation>
    <scope>NUCLEOTIDE SEQUENCE [LARGE SCALE GENOMIC DNA]</scope>
    <source>
        <strain evidence="2 3">DSM 14916</strain>
    </source>
</reference>
<dbReference type="AlphaFoldDB" id="A0A1M6C389"/>
<evidence type="ECO:0000313" key="3">
    <source>
        <dbReference type="Proteomes" id="UP000184387"/>
    </source>
</evidence>
<accession>A0A1M6C389</accession>
<comment type="similarity">
    <text evidence="1">Belongs to the UPF0065 (bug) family.</text>
</comment>
<dbReference type="EMBL" id="FQZF01000003">
    <property type="protein sequence ID" value="SHI55487.1"/>
    <property type="molecule type" value="Genomic_DNA"/>
</dbReference>
<keyword evidence="3" id="KW-1185">Reference proteome</keyword>
<dbReference type="Proteomes" id="UP000184387">
    <property type="component" value="Unassembled WGS sequence"/>
</dbReference>
<dbReference type="Gene3D" id="3.40.190.150">
    <property type="entry name" value="Bordetella uptake gene, domain 1"/>
    <property type="match status" value="1"/>
</dbReference>
<proteinExistence type="inferred from homology"/>
<name>A0A1M6C389_9PROT</name>
<protein>
    <submittedName>
        <fullName evidence="2">Tripartite-type tricarboxylate transporter, receptor component TctC</fullName>
    </submittedName>
</protein>
<keyword evidence="2" id="KW-0675">Receptor</keyword>
<dbReference type="InterPro" id="IPR005064">
    <property type="entry name" value="BUG"/>
</dbReference>
<dbReference type="Gene3D" id="3.40.190.10">
    <property type="entry name" value="Periplasmic binding protein-like II"/>
    <property type="match status" value="1"/>
</dbReference>
<organism evidence="2 3">
    <name type="scientific">Muricoccus roseus</name>
    <dbReference type="NCBI Taxonomy" id="198092"/>
    <lineage>
        <taxon>Bacteria</taxon>
        <taxon>Pseudomonadati</taxon>
        <taxon>Pseudomonadota</taxon>
        <taxon>Alphaproteobacteria</taxon>
        <taxon>Acetobacterales</taxon>
        <taxon>Roseomonadaceae</taxon>
        <taxon>Muricoccus</taxon>
    </lineage>
</organism>
<evidence type="ECO:0000313" key="2">
    <source>
        <dbReference type="EMBL" id="SHI55487.1"/>
    </source>
</evidence>
<dbReference type="InterPro" id="IPR042100">
    <property type="entry name" value="Bug_dom1"/>
</dbReference>
<dbReference type="STRING" id="198092.SAMN02745194_00570"/>
<sequence>MTVSRRLVGLMTLGAALPRLAGAQGEVTRIIAAFPPGAALDGVARLLADGAARGADGRPRGTVVVENRAGANGNIAAAAMARAPADGRTLLLAIDTTFTLNPHLYANPGFEPRDLEPLAIAGTYPVALLVHPSTDITDLAGFIRAARERPLLYASAGNGSPGHLAMEFLRSRLGLPPGALEHVPFRGNAEAMTDLLAGRVAAGFIAVSGGADFVRDGRLRAVAVSGPSRLAMLPDTPSVAEAGHPGFDVRFAYLLMAPRGVPMEIRRDWAALVSAVLAEPLTRQRLAGWAVEPEAGGPDEAAAWIAAAHARWGQVAREAGMRIG</sequence>
<dbReference type="CDD" id="cd07012">
    <property type="entry name" value="PBP2_Bug_TTT"/>
    <property type="match status" value="1"/>
</dbReference>
<gene>
    <name evidence="2" type="ORF">SAMN02745194_00570</name>
</gene>
<dbReference type="PANTHER" id="PTHR42928">
    <property type="entry name" value="TRICARBOXYLATE-BINDING PROTEIN"/>
    <property type="match status" value="1"/>
</dbReference>
<dbReference type="RefSeq" id="WP_073131259.1">
    <property type="nucleotide sequence ID" value="NZ_FQZF01000003.1"/>
</dbReference>
<dbReference type="PANTHER" id="PTHR42928:SF5">
    <property type="entry name" value="BLR1237 PROTEIN"/>
    <property type="match status" value="1"/>
</dbReference>
<dbReference type="SUPFAM" id="SSF53850">
    <property type="entry name" value="Periplasmic binding protein-like II"/>
    <property type="match status" value="1"/>
</dbReference>
<evidence type="ECO:0000256" key="1">
    <source>
        <dbReference type="ARBA" id="ARBA00006987"/>
    </source>
</evidence>